<evidence type="ECO:0000256" key="2">
    <source>
        <dbReference type="ARBA" id="ARBA00004286"/>
    </source>
</evidence>
<evidence type="ECO:0000256" key="8">
    <source>
        <dbReference type="ARBA" id="ARBA00022806"/>
    </source>
</evidence>
<dbReference type="GO" id="GO:0005524">
    <property type="term" value="F:ATP binding"/>
    <property type="evidence" value="ECO:0007669"/>
    <property type="project" value="UniProtKB-UniRule"/>
</dbReference>
<comment type="catalytic activity">
    <reaction evidence="14">
        <text>ATP + H2O = ADP + phosphate + H(+)</text>
        <dbReference type="Rhea" id="RHEA:13065"/>
        <dbReference type="ChEBI" id="CHEBI:15377"/>
        <dbReference type="ChEBI" id="CHEBI:15378"/>
        <dbReference type="ChEBI" id="CHEBI:30616"/>
        <dbReference type="ChEBI" id="CHEBI:43474"/>
        <dbReference type="ChEBI" id="CHEBI:456216"/>
        <dbReference type="EC" id="3.6.4.12"/>
    </reaction>
</comment>
<evidence type="ECO:0000256" key="6">
    <source>
        <dbReference type="ARBA" id="ARBA00022763"/>
    </source>
</evidence>
<dbReference type="Pfam" id="PF03731">
    <property type="entry name" value="Ku_N"/>
    <property type="match status" value="1"/>
</dbReference>
<dbReference type="EMBL" id="CM035416">
    <property type="protein sequence ID" value="KAH7425557.1"/>
    <property type="molecule type" value="Genomic_DNA"/>
</dbReference>
<keyword evidence="11 14" id="KW-0233">DNA recombination</keyword>
<dbReference type="Pfam" id="PF08785">
    <property type="entry name" value="Ku_PK_bind"/>
    <property type="match status" value="1"/>
</dbReference>
<proteinExistence type="inferred from homology"/>
<dbReference type="GO" id="GO:0016787">
    <property type="term" value="F:hydrolase activity"/>
    <property type="evidence" value="ECO:0007669"/>
    <property type="project" value="UniProtKB-KW"/>
</dbReference>
<dbReference type="FunFam" id="1.25.40.240:FF:000001">
    <property type="entry name" value="X-ray repair cross-complementing protein 5"/>
    <property type="match status" value="1"/>
</dbReference>
<gene>
    <name evidence="16" type="ORF">KP509_11G060300</name>
</gene>
<keyword evidence="13 14" id="KW-0539">Nucleus</keyword>
<dbReference type="GO" id="GO:0006303">
    <property type="term" value="P:double-strand break repair via nonhomologous end joining"/>
    <property type="evidence" value="ECO:0007669"/>
    <property type="project" value="InterPro"/>
</dbReference>
<protein>
    <recommendedName>
        <fullName evidence="14">ATP-dependent DNA helicase 2 subunit KU80</fullName>
        <ecNumber evidence="14">3.6.4.12</ecNumber>
    </recommendedName>
</protein>
<dbReference type="GO" id="GO:0003684">
    <property type="term" value="F:damaged DNA binding"/>
    <property type="evidence" value="ECO:0007669"/>
    <property type="project" value="InterPro"/>
</dbReference>
<comment type="function">
    <text evidence="14">Single-stranded DNA-dependent ATP-dependent helicase.</text>
</comment>
<dbReference type="PANTHER" id="PTHR12604">
    <property type="entry name" value="KU AUTOANTIGEN DNA HELICASE"/>
    <property type="match status" value="1"/>
</dbReference>
<dbReference type="Gene3D" id="2.40.290.10">
    <property type="match status" value="1"/>
</dbReference>
<keyword evidence="10 14" id="KW-0238">DNA-binding</keyword>
<dbReference type="InterPro" id="IPR024193">
    <property type="entry name" value="Ku80"/>
</dbReference>
<keyword evidence="5 14" id="KW-0547">Nucleotide-binding</keyword>
<keyword evidence="8 14" id="KW-0347">Helicase</keyword>
<reference evidence="16" key="1">
    <citation type="submission" date="2021-08" db="EMBL/GenBank/DDBJ databases">
        <title>WGS assembly of Ceratopteris richardii.</title>
        <authorList>
            <person name="Marchant D.B."/>
            <person name="Chen G."/>
            <person name="Jenkins J."/>
            <person name="Shu S."/>
            <person name="Leebens-Mack J."/>
            <person name="Grimwood J."/>
            <person name="Schmutz J."/>
            <person name="Soltis P."/>
            <person name="Soltis D."/>
            <person name="Chen Z.-H."/>
        </authorList>
    </citation>
    <scope>NUCLEOTIDE SEQUENCE</scope>
    <source>
        <strain evidence="16">Whitten #5841</strain>
        <tissue evidence="16">Leaf</tissue>
    </source>
</reference>
<dbReference type="SMART" id="SM00559">
    <property type="entry name" value="Ku78"/>
    <property type="match status" value="1"/>
</dbReference>
<evidence type="ECO:0000256" key="13">
    <source>
        <dbReference type="ARBA" id="ARBA00023242"/>
    </source>
</evidence>
<name>A0A8T2TQA4_CERRI</name>
<dbReference type="SUPFAM" id="SSF53300">
    <property type="entry name" value="vWA-like"/>
    <property type="match status" value="1"/>
</dbReference>
<dbReference type="InterPro" id="IPR016194">
    <property type="entry name" value="SPOC-like_C_dom_sf"/>
</dbReference>
<dbReference type="OrthoDB" id="30826at2759"/>
<dbReference type="Gene3D" id="3.40.50.410">
    <property type="entry name" value="von Willebrand factor, type A domain"/>
    <property type="match status" value="1"/>
</dbReference>
<evidence type="ECO:0000256" key="4">
    <source>
        <dbReference type="ARBA" id="ARBA00022454"/>
    </source>
</evidence>
<dbReference type="InterPro" id="IPR005161">
    <property type="entry name" value="Ku_N"/>
</dbReference>
<dbReference type="FunFam" id="2.40.290.10:FF:000006">
    <property type="entry name" value="ATP-dependent DNA helicase 2 subunit KU80"/>
    <property type="match status" value="1"/>
</dbReference>
<evidence type="ECO:0000256" key="10">
    <source>
        <dbReference type="ARBA" id="ARBA00023125"/>
    </source>
</evidence>
<dbReference type="GO" id="GO:0003690">
    <property type="term" value="F:double-stranded DNA binding"/>
    <property type="evidence" value="ECO:0007669"/>
    <property type="project" value="TreeGrafter"/>
</dbReference>
<dbReference type="InterPro" id="IPR036465">
    <property type="entry name" value="vWFA_dom_sf"/>
</dbReference>
<keyword evidence="9 14" id="KW-0067">ATP-binding</keyword>
<dbReference type="GO" id="GO:0000723">
    <property type="term" value="P:telomere maintenance"/>
    <property type="evidence" value="ECO:0007669"/>
    <property type="project" value="InterPro"/>
</dbReference>
<sequence>MARSKETAVILLDVSPSMHSYLKHAANAASTLVQRKLIFSKYDEVGLVIFGTSEASNELYDELGGYEHVSVLRHICEVDDDLLKILEYLPKGSEPGDYLDAIVVGMDMLIKKAGPGKKGNKHIFLITDGESFVKDSAEDETKEEQVDKLAMRLFEHGMKLDAVVVKSKSGFYKSKVRLENESLLKRFARCPQVEVAFVDTATSLLGAIKPRHITPVTLYRGDLELTPNMTVKVWVYKKVAEERLPTLKKYSDKAPSGAPHATHEVKMDIEYKSMEDPDKTVPPDQRTKAYQYGPQLVPISSVVEDALKLKTEKGVKLIGFTDASNVSRHYYMKEANIFIPEPGNSKSILAFSALARAMKQLDKVAIVRCVWRQGQAGVVIGVLTPYIAAEENFPDCFYFNILPFMEDAREFPFKSLDNLPSNMQPSISQQEAADKLVKLFDLAPEDQEERLSPERTLNPVLQRWYQFLHHKHMDAGAEGPPLDDALRTVVEPDQELVTEVEFVIKSFNNQFVLKPIEEKHKRHGEFWKEKEEERKGDDSAMEDVSQISFDSLTARKVSAIGSIQPVQDFEAMLARRDSDEWVPKAIREMKKLIIDLLDSAYKGNTYEKSMSCLSALRKGCVEQGEPLEFNSFLRDLASKCRGKRLNDFWDLVLDRRITLINKEEAPDSDVSEEEALAFISKERAAEVAREPAQEEEIDEMEALLGEVV</sequence>
<dbReference type="InterPro" id="IPR014893">
    <property type="entry name" value="Ku_PK_bind"/>
</dbReference>
<dbReference type="InterPro" id="IPR036494">
    <property type="entry name" value="Ku_C_sf"/>
</dbReference>
<comment type="similarity">
    <text evidence="3 14">Belongs to the ku80 family.</text>
</comment>
<dbReference type="PANTHER" id="PTHR12604:SF4">
    <property type="entry name" value="X-RAY REPAIR CROSS-COMPLEMENTING PROTEIN 5"/>
    <property type="match status" value="1"/>
</dbReference>
<dbReference type="GO" id="GO:0006310">
    <property type="term" value="P:DNA recombination"/>
    <property type="evidence" value="ECO:0007669"/>
    <property type="project" value="UniProtKB-KW"/>
</dbReference>
<keyword evidence="17" id="KW-1185">Reference proteome</keyword>
<evidence type="ECO:0000256" key="5">
    <source>
        <dbReference type="ARBA" id="ARBA00022741"/>
    </source>
</evidence>
<evidence type="ECO:0000256" key="12">
    <source>
        <dbReference type="ARBA" id="ARBA00023204"/>
    </source>
</evidence>
<feature type="domain" description="VWFA" evidence="15">
    <location>
        <begin position="7"/>
        <end position="216"/>
    </location>
</feature>
<dbReference type="GO" id="GO:0005694">
    <property type="term" value="C:chromosome"/>
    <property type="evidence" value="ECO:0007669"/>
    <property type="project" value="UniProtKB-SubCell"/>
</dbReference>
<dbReference type="GO" id="GO:0003678">
    <property type="term" value="F:DNA helicase activity"/>
    <property type="evidence" value="ECO:0007669"/>
    <property type="project" value="UniProtKB-EC"/>
</dbReference>
<evidence type="ECO:0000256" key="14">
    <source>
        <dbReference type="PIRNR" id="PIRNR016570"/>
    </source>
</evidence>
<accession>A0A8T2TQA4</accession>
<keyword evidence="4" id="KW-0158">Chromosome</keyword>
<dbReference type="InterPro" id="IPR002035">
    <property type="entry name" value="VWF_A"/>
</dbReference>
<dbReference type="Gene3D" id="1.10.1600.10">
    <property type="match status" value="1"/>
</dbReference>
<dbReference type="SUPFAM" id="SSF101420">
    <property type="entry name" value="C-terminal domain of Ku80"/>
    <property type="match status" value="1"/>
</dbReference>
<comment type="caution">
    <text evidence="16">The sequence shown here is derived from an EMBL/GenBank/DDBJ whole genome shotgun (WGS) entry which is preliminary data.</text>
</comment>
<dbReference type="OMA" id="WAMQYVW"/>
<evidence type="ECO:0000256" key="3">
    <source>
        <dbReference type="ARBA" id="ARBA00007726"/>
    </source>
</evidence>
<dbReference type="PIRSF" id="PIRSF016570">
    <property type="entry name" value="Ku80"/>
    <property type="match status" value="1"/>
</dbReference>
<dbReference type="InterPro" id="IPR006164">
    <property type="entry name" value="DNA_bd_Ku70/Ku80"/>
</dbReference>
<keyword evidence="6 14" id="KW-0227">DNA damage</keyword>
<dbReference type="AlphaFoldDB" id="A0A8T2TQA4"/>
<evidence type="ECO:0000256" key="11">
    <source>
        <dbReference type="ARBA" id="ARBA00023172"/>
    </source>
</evidence>
<dbReference type="CDD" id="cd00873">
    <property type="entry name" value="KU80"/>
    <property type="match status" value="1"/>
</dbReference>
<dbReference type="GO" id="GO:0042162">
    <property type="term" value="F:telomeric DNA binding"/>
    <property type="evidence" value="ECO:0007669"/>
    <property type="project" value="InterPro"/>
</dbReference>
<comment type="subcellular location">
    <subcellularLocation>
        <location evidence="2">Chromosome</location>
    </subcellularLocation>
    <subcellularLocation>
        <location evidence="1 14">Nucleus</location>
    </subcellularLocation>
</comment>
<dbReference type="Pfam" id="PF02735">
    <property type="entry name" value="Ku"/>
    <property type="match status" value="1"/>
</dbReference>
<dbReference type="EC" id="3.6.4.12" evidence="14"/>
<dbReference type="Proteomes" id="UP000825935">
    <property type="component" value="Chromosome 11"/>
</dbReference>
<evidence type="ECO:0000256" key="1">
    <source>
        <dbReference type="ARBA" id="ARBA00004123"/>
    </source>
</evidence>
<dbReference type="SMART" id="SM00327">
    <property type="entry name" value="VWA"/>
    <property type="match status" value="1"/>
</dbReference>
<organism evidence="16 17">
    <name type="scientific">Ceratopteris richardii</name>
    <name type="common">Triangle waterfern</name>
    <dbReference type="NCBI Taxonomy" id="49495"/>
    <lineage>
        <taxon>Eukaryota</taxon>
        <taxon>Viridiplantae</taxon>
        <taxon>Streptophyta</taxon>
        <taxon>Embryophyta</taxon>
        <taxon>Tracheophyta</taxon>
        <taxon>Polypodiopsida</taxon>
        <taxon>Polypodiidae</taxon>
        <taxon>Polypodiales</taxon>
        <taxon>Pteridineae</taxon>
        <taxon>Pteridaceae</taxon>
        <taxon>Parkerioideae</taxon>
        <taxon>Ceratopteris</taxon>
    </lineage>
</organism>
<dbReference type="SUPFAM" id="SSF100939">
    <property type="entry name" value="SPOC domain-like"/>
    <property type="match status" value="1"/>
</dbReference>
<evidence type="ECO:0000259" key="15">
    <source>
        <dbReference type="PROSITE" id="PS50234"/>
    </source>
</evidence>
<evidence type="ECO:0000313" key="16">
    <source>
        <dbReference type="EMBL" id="KAH7425557.1"/>
    </source>
</evidence>
<dbReference type="PROSITE" id="PS50234">
    <property type="entry name" value="VWFA"/>
    <property type="match status" value="1"/>
</dbReference>
<evidence type="ECO:0000256" key="7">
    <source>
        <dbReference type="ARBA" id="ARBA00022801"/>
    </source>
</evidence>
<dbReference type="Gene3D" id="1.25.40.240">
    <property type="entry name" value="Ku, C-terminal domain"/>
    <property type="match status" value="1"/>
</dbReference>
<evidence type="ECO:0000313" key="17">
    <source>
        <dbReference type="Proteomes" id="UP000825935"/>
    </source>
</evidence>
<evidence type="ECO:0000256" key="9">
    <source>
        <dbReference type="ARBA" id="ARBA00022840"/>
    </source>
</evidence>
<dbReference type="GO" id="GO:0043564">
    <property type="term" value="C:Ku70:Ku80 complex"/>
    <property type="evidence" value="ECO:0007669"/>
    <property type="project" value="InterPro"/>
</dbReference>
<keyword evidence="7 14" id="KW-0378">Hydrolase</keyword>
<keyword evidence="12 14" id="KW-0234">DNA repair</keyword>